<gene>
    <name evidence="3" type="ORF">BFJ72_g13765</name>
</gene>
<keyword evidence="1" id="KW-0175">Coiled coil</keyword>
<accession>A0A420SAS3</accession>
<reference evidence="3 4" key="1">
    <citation type="journal article" date="2018" name="Sci. Rep.">
        <title>Characterisation of pathogen-specific regions and novel effector candidates in Fusarium oxysporum f. sp. cepae.</title>
        <authorList>
            <person name="Armitage A.D."/>
            <person name="Taylor A."/>
            <person name="Sobczyk M.K."/>
            <person name="Baxter L."/>
            <person name="Greenfield B.P."/>
            <person name="Bates H.J."/>
            <person name="Wilson F."/>
            <person name="Jackson A.C."/>
            <person name="Ott S."/>
            <person name="Harrison R.J."/>
            <person name="Clarkson J.P."/>
        </authorList>
    </citation>
    <scope>NUCLEOTIDE SEQUENCE [LARGE SCALE GENOMIC DNA]</scope>
    <source>
        <strain evidence="3 4">Fp_A8</strain>
    </source>
</reference>
<feature type="region of interest" description="Disordered" evidence="2">
    <location>
        <begin position="1"/>
        <end position="23"/>
    </location>
</feature>
<dbReference type="EMBL" id="MRDB01000088">
    <property type="protein sequence ID" value="RKL26369.1"/>
    <property type="molecule type" value="Genomic_DNA"/>
</dbReference>
<feature type="coiled-coil region" evidence="1">
    <location>
        <begin position="362"/>
        <end position="389"/>
    </location>
</feature>
<feature type="coiled-coil region" evidence="1">
    <location>
        <begin position="73"/>
        <end position="199"/>
    </location>
</feature>
<evidence type="ECO:0000256" key="1">
    <source>
        <dbReference type="SAM" id="Coils"/>
    </source>
</evidence>
<evidence type="ECO:0000313" key="4">
    <source>
        <dbReference type="Proteomes" id="UP000283569"/>
    </source>
</evidence>
<dbReference type="Proteomes" id="UP000283569">
    <property type="component" value="Unassembled WGS sequence"/>
</dbReference>
<dbReference type="AlphaFoldDB" id="A0A420SAS3"/>
<organism evidence="3 4">
    <name type="scientific">Gibberella intermedia</name>
    <name type="common">Bulb rot disease fungus</name>
    <name type="synonym">Fusarium proliferatum</name>
    <dbReference type="NCBI Taxonomy" id="948311"/>
    <lineage>
        <taxon>Eukaryota</taxon>
        <taxon>Fungi</taxon>
        <taxon>Dikarya</taxon>
        <taxon>Ascomycota</taxon>
        <taxon>Pezizomycotina</taxon>
        <taxon>Sordariomycetes</taxon>
        <taxon>Hypocreomycetidae</taxon>
        <taxon>Hypocreales</taxon>
        <taxon>Nectriaceae</taxon>
        <taxon>Fusarium</taxon>
        <taxon>Fusarium fujikuroi species complex</taxon>
    </lineage>
</organism>
<protein>
    <submittedName>
        <fullName evidence="3">Uncharacterized protein</fullName>
    </submittedName>
</protein>
<evidence type="ECO:0000313" key="3">
    <source>
        <dbReference type="EMBL" id="RKL26369.1"/>
    </source>
</evidence>
<evidence type="ECO:0000256" key="2">
    <source>
        <dbReference type="SAM" id="MobiDB-lite"/>
    </source>
</evidence>
<name>A0A420SAS3_GIBIN</name>
<proteinExistence type="predicted"/>
<comment type="caution">
    <text evidence="3">The sequence shown here is derived from an EMBL/GenBank/DDBJ whole genome shotgun (WGS) entry which is preliminary data.</text>
</comment>
<sequence length="390" mass="44842">MAFLELTAPRSPTPEPASTISSEDNKLVALTPPSHAFAETTNTTSAEVSVDNTDKVSLQSPIKDHELKEPKAFDQMIAHINAMRAKVQALESENTELKAQVEYEKSFKEHFSKNLDEANNNLHSAEREAAIKFQTLESENTELKAQVEHEKSSKEQFSNNLETANRNWRFAESESAAKVQALESENNEIKAQLENEKSFKEHYSRSLDEANRNWHSAEFEAAAKEAELGRVRERLSLVEAQVTEQAELHAVKEQNTELQARYRYQFYLTTHHHVQTLKHMMHDWKAQVVQKIDEEYEKNKEKENDSAAVVDDEYERLKALVEGHDYIITNIKKGNEKFATLIKDLRESEDPTLTSDLAADRFEAFLSEREKMVAQLEQEKEEFVEMVNEN</sequence>